<evidence type="ECO:0000256" key="7">
    <source>
        <dbReference type="SAM" id="Phobius"/>
    </source>
</evidence>
<evidence type="ECO:0000256" key="3">
    <source>
        <dbReference type="ARBA" id="ARBA00023082"/>
    </source>
</evidence>
<dbReference type="PANTHER" id="PTHR43133:SF8">
    <property type="entry name" value="RNA POLYMERASE SIGMA FACTOR HI_1459-RELATED"/>
    <property type="match status" value="1"/>
</dbReference>
<feature type="region of interest" description="Disordered" evidence="6">
    <location>
        <begin position="305"/>
        <end position="325"/>
    </location>
</feature>
<evidence type="ECO:0000313" key="10">
    <source>
        <dbReference type="EMBL" id="MFB9716362.1"/>
    </source>
</evidence>
<keyword evidence="7" id="KW-0472">Membrane</keyword>
<evidence type="ECO:0000259" key="9">
    <source>
        <dbReference type="Pfam" id="PF13490"/>
    </source>
</evidence>
<evidence type="ECO:0000256" key="2">
    <source>
        <dbReference type="ARBA" id="ARBA00023015"/>
    </source>
</evidence>
<dbReference type="RefSeq" id="WP_345045330.1">
    <property type="nucleotide sequence ID" value="NZ_BAABED010000001.1"/>
</dbReference>
<dbReference type="Gene3D" id="1.10.10.10">
    <property type="entry name" value="Winged helix-like DNA-binding domain superfamily/Winged helix DNA-binding domain"/>
    <property type="match status" value="1"/>
</dbReference>
<feature type="domain" description="Putative zinc-finger" evidence="9">
    <location>
        <begin position="192"/>
        <end position="225"/>
    </location>
</feature>
<feature type="compositionally biased region" description="Polar residues" evidence="6">
    <location>
        <begin position="313"/>
        <end position="324"/>
    </location>
</feature>
<dbReference type="InterPro" id="IPR013325">
    <property type="entry name" value="RNA_pol_sigma_r2"/>
</dbReference>
<keyword evidence="11" id="KW-1185">Reference proteome</keyword>
<keyword evidence="2" id="KW-0805">Transcription regulation</keyword>
<keyword evidence="4" id="KW-0238">DNA-binding</keyword>
<evidence type="ECO:0000256" key="5">
    <source>
        <dbReference type="ARBA" id="ARBA00023163"/>
    </source>
</evidence>
<organism evidence="10 11">
    <name type="scientific">Arthrobacter methylotrophus</name>
    <dbReference type="NCBI Taxonomy" id="121291"/>
    <lineage>
        <taxon>Bacteria</taxon>
        <taxon>Bacillati</taxon>
        <taxon>Actinomycetota</taxon>
        <taxon>Actinomycetes</taxon>
        <taxon>Micrococcales</taxon>
        <taxon>Micrococcaceae</taxon>
        <taxon>Arthrobacter</taxon>
    </lineage>
</organism>
<evidence type="ECO:0000256" key="6">
    <source>
        <dbReference type="SAM" id="MobiDB-lite"/>
    </source>
</evidence>
<keyword evidence="3" id="KW-0731">Sigma factor</keyword>
<feature type="transmembrane region" description="Helical" evidence="7">
    <location>
        <begin position="276"/>
        <end position="298"/>
    </location>
</feature>
<dbReference type="InterPro" id="IPR027383">
    <property type="entry name" value="Znf_put"/>
</dbReference>
<dbReference type="Pfam" id="PF04542">
    <property type="entry name" value="Sigma70_r2"/>
    <property type="match status" value="1"/>
</dbReference>
<name>A0ABV5UVY3_9MICC</name>
<dbReference type="Pfam" id="PF13490">
    <property type="entry name" value="zf-HC2"/>
    <property type="match status" value="1"/>
</dbReference>
<dbReference type="EMBL" id="JBHMBH010000046">
    <property type="protein sequence ID" value="MFB9716362.1"/>
    <property type="molecule type" value="Genomic_DNA"/>
</dbReference>
<protein>
    <submittedName>
        <fullName evidence="10">Zf-HC2 domain-containing protein</fullName>
    </submittedName>
</protein>
<proteinExistence type="inferred from homology"/>
<evidence type="ECO:0000313" key="11">
    <source>
        <dbReference type="Proteomes" id="UP001589536"/>
    </source>
</evidence>
<sequence length="442" mass="47476">MTTDLDSLTDGELLEAVRAGNGHAYGILFGRHKDAALRVARRQTPDRHLAEDAVNEAFAAVLSAIHGGSGPVGVFGPYLLSSVTRTVYRMNHRSMRETPVLDTAFPDVAAPETHTVLSEFDNAAAREAFKALPARWREVLWYLEIEEMQPRDAGPLLGLSPNATVALHRRAKDGLRLGYLQQHVAVDGPDNCRDMASHIPAYVLGTLKQSRKAALERHLESCEKCGTVLLQIQDVAVHRAAILPALTLSPLSQICPSSERKSTDPDAPKKWNKDTLLTIFTTVMIASALVLGSFSFLAPTSAEQGQVPLKTQGPPTSDPASPQSPALEAQFDVLSHSANQVVANVKVQFPDNPTTTAHVELNPGSGHAISQITPDPANGWTCTTTANGTVDCRAPELPSSHLVLTLKMDRPPCPSGTPVSLLVSLNDVESLQQSWQSPCAGN</sequence>
<keyword evidence="7" id="KW-0812">Transmembrane</keyword>
<evidence type="ECO:0000256" key="4">
    <source>
        <dbReference type="ARBA" id="ARBA00023125"/>
    </source>
</evidence>
<dbReference type="InterPro" id="IPR036388">
    <property type="entry name" value="WH-like_DNA-bd_sf"/>
</dbReference>
<dbReference type="InterPro" id="IPR013324">
    <property type="entry name" value="RNA_pol_sigma_r3/r4-like"/>
</dbReference>
<dbReference type="InterPro" id="IPR007627">
    <property type="entry name" value="RNA_pol_sigma70_r2"/>
</dbReference>
<evidence type="ECO:0000259" key="8">
    <source>
        <dbReference type="Pfam" id="PF04542"/>
    </source>
</evidence>
<dbReference type="InterPro" id="IPR039425">
    <property type="entry name" value="RNA_pol_sigma-70-like"/>
</dbReference>
<dbReference type="SUPFAM" id="SSF88946">
    <property type="entry name" value="Sigma2 domain of RNA polymerase sigma factors"/>
    <property type="match status" value="1"/>
</dbReference>
<dbReference type="PANTHER" id="PTHR43133">
    <property type="entry name" value="RNA POLYMERASE ECF-TYPE SIGMA FACTO"/>
    <property type="match status" value="1"/>
</dbReference>
<dbReference type="Proteomes" id="UP001589536">
    <property type="component" value="Unassembled WGS sequence"/>
</dbReference>
<accession>A0ABV5UVY3</accession>
<comment type="caution">
    <text evidence="10">The sequence shown here is derived from an EMBL/GenBank/DDBJ whole genome shotgun (WGS) entry which is preliminary data.</text>
</comment>
<feature type="domain" description="RNA polymerase sigma-70 region 2" evidence="8">
    <location>
        <begin position="28"/>
        <end position="90"/>
    </location>
</feature>
<gene>
    <name evidence="10" type="ORF">ACFFPI_19870</name>
</gene>
<keyword evidence="5" id="KW-0804">Transcription</keyword>
<keyword evidence="7" id="KW-1133">Transmembrane helix</keyword>
<dbReference type="InterPro" id="IPR041916">
    <property type="entry name" value="Anti_sigma_zinc_sf"/>
</dbReference>
<reference evidence="10 11" key="1">
    <citation type="submission" date="2024-09" db="EMBL/GenBank/DDBJ databases">
        <authorList>
            <person name="Sun Q."/>
            <person name="Mori K."/>
        </authorList>
    </citation>
    <scope>NUCLEOTIDE SEQUENCE [LARGE SCALE GENOMIC DNA]</scope>
    <source>
        <strain evidence="10 11">JCM 13519</strain>
    </source>
</reference>
<dbReference type="Gene3D" id="1.10.10.1320">
    <property type="entry name" value="Anti-sigma factor, zinc-finger domain"/>
    <property type="match status" value="1"/>
</dbReference>
<dbReference type="Gene3D" id="1.10.1740.10">
    <property type="match status" value="1"/>
</dbReference>
<dbReference type="SUPFAM" id="SSF88659">
    <property type="entry name" value="Sigma3 and sigma4 domains of RNA polymerase sigma factors"/>
    <property type="match status" value="1"/>
</dbReference>
<comment type="similarity">
    <text evidence="1">Belongs to the sigma-70 factor family. ECF subfamily.</text>
</comment>
<evidence type="ECO:0000256" key="1">
    <source>
        <dbReference type="ARBA" id="ARBA00010641"/>
    </source>
</evidence>